<feature type="non-terminal residue" evidence="1">
    <location>
        <position position="1"/>
    </location>
</feature>
<organism evidence="1 2">
    <name type="scientific">Arthrobacter deserti</name>
    <dbReference type="NCBI Taxonomy" id="1742687"/>
    <lineage>
        <taxon>Bacteria</taxon>
        <taxon>Bacillati</taxon>
        <taxon>Actinomycetota</taxon>
        <taxon>Actinomycetes</taxon>
        <taxon>Micrococcales</taxon>
        <taxon>Micrococcaceae</taxon>
        <taxon>Arthrobacter</taxon>
    </lineage>
</organism>
<dbReference type="SUPFAM" id="SSF51735">
    <property type="entry name" value="NAD(P)-binding Rossmann-fold domains"/>
    <property type="match status" value="1"/>
</dbReference>
<accession>A0ABX1JWE8</accession>
<dbReference type="EMBL" id="JAAZSR010000651">
    <property type="protein sequence ID" value="NKX52661.1"/>
    <property type="molecule type" value="Genomic_DNA"/>
</dbReference>
<dbReference type="InterPro" id="IPR036291">
    <property type="entry name" value="NAD(P)-bd_dom_sf"/>
</dbReference>
<keyword evidence="2" id="KW-1185">Reference proteome</keyword>
<dbReference type="Proteomes" id="UP000523795">
    <property type="component" value="Unassembled WGS sequence"/>
</dbReference>
<reference evidence="1 2" key="1">
    <citation type="submission" date="2020-04" db="EMBL/GenBank/DDBJ databases">
        <authorList>
            <person name="Liu S."/>
        </authorList>
    </citation>
    <scope>NUCLEOTIDE SEQUENCE [LARGE SCALE GENOMIC DNA]</scope>
    <source>
        <strain evidence="1 2">CGMCC 1.15091</strain>
    </source>
</reference>
<name>A0ABX1JWE8_9MICC</name>
<proteinExistence type="predicted"/>
<evidence type="ECO:0000313" key="1">
    <source>
        <dbReference type="EMBL" id="NKX52661.1"/>
    </source>
</evidence>
<protein>
    <submittedName>
        <fullName evidence="1">NADP oxidoreductase</fullName>
    </submittedName>
</protein>
<sequence length="108" mass="11618">CNTDSLAEQIQRAFPAARVVKTLNTMNHLLMVDPGRLSGPHNVFVAGNDARAKAAVGGLLQQLGWPEEDILDLGGIGSARGMEMFLPLWLAIMGSTGSWDFNIRVVCP</sequence>
<evidence type="ECO:0000313" key="2">
    <source>
        <dbReference type="Proteomes" id="UP000523795"/>
    </source>
</evidence>
<comment type="caution">
    <text evidence="1">The sequence shown here is derived from an EMBL/GenBank/DDBJ whole genome shotgun (WGS) entry which is preliminary data.</text>
</comment>
<dbReference type="Gene3D" id="3.40.50.720">
    <property type="entry name" value="NAD(P)-binding Rossmann-like Domain"/>
    <property type="match status" value="1"/>
</dbReference>
<gene>
    <name evidence="1" type="ORF">HER39_19210</name>
</gene>